<feature type="compositionally biased region" description="Basic and acidic residues" evidence="1">
    <location>
        <begin position="1"/>
        <end position="12"/>
    </location>
</feature>
<feature type="domain" description="Protein kinase" evidence="2">
    <location>
        <begin position="83"/>
        <end position="337"/>
    </location>
</feature>
<dbReference type="AlphaFoldDB" id="A0A2T0SQG3"/>
<proteinExistence type="predicted"/>
<sequence length="337" mass="37132">MFTRQEALDQVERATSPTDLFGPPTTDADLRKGARRHYRGLAAVLHPDVVGPADRRAHAASAELTRLHREWCGATAVELRTATGTYRVGGLHAVGSVANVYRTDGPQVVKVVRNPALNPLLHAEGRALRALRRFTDRERWLRPYYPRITDSSGDVVRGDRAFTVLEPLVDGFVTLARVRRAFPAGLDGRDYAWMHRRLLRAVAGAHRLGLVHGAISADNVLVHPEEHGVVLVGWSFAVETGQRPLATSKAIAYPPEVLDGSPVTTATDVHMAHALMLELLGRGETRQRAFATGCMQDRPARRPDAVDLLDEYDELLDELYGARVFRPFALPNLETGA</sequence>
<dbReference type="Proteomes" id="UP000239494">
    <property type="component" value="Unassembled WGS sequence"/>
</dbReference>
<dbReference type="GO" id="GO:0004672">
    <property type="term" value="F:protein kinase activity"/>
    <property type="evidence" value="ECO:0007669"/>
    <property type="project" value="InterPro"/>
</dbReference>
<evidence type="ECO:0000313" key="4">
    <source>
        <dbReference type="Proteomes" id="UP000239494"/>
    </source>
</evidence>
<keyword evidence="4" id="KW-1185">Reference proteome</keyword>
<feature type="region of interest" description="Disordered" evidence="1">
    <location>
        <begin position="1"/>
        <end position="30"/>
    </location>
</feature>
<evidence type="ECO:0000313" key="3">
    <source>
        <dbReference type="EMBL" id="PRY35652.1"/>
    </source>
</evidence>
<evidence type="ECO:0000256" key="1">
    <source>
        <dbReference type="SAM" id="MobiDB-lite"/>
    </source>
</evidence>
<dbReference type="InterPro" id="IPR011009">
    <property type="entry name" value="Kinase-like_dom_sf"/>
</dbReference>
<dbReference type="OrthoDB" id="4368010at2"/>
<name>A0A2T0SQG3_9PSEU</name>
<protein>
    <recommendedName>
        <fullName evidence="2">Protein kinase domain-containing protein</fullName>
    </recommendedName>
</protein>
<dbReference type="GO" id="GO:0005524">
    <property type="term" value="F:ATP binding"/>
    <property type="evidence" value="ECO:0007669"/>
    <property type="project" value="InterPro"/>
</dbReference>
<dbReference type="InterPro" id="IPR000719">
    <property type="entry name" value="Prot_kinase_dom"/>
</dbReference>
<reference evidence="3 4" key="1">
    <citation type="submission" date="2018-03" db="EMBL/GenBank/DDBJ databases">
        <title>Genomic Encyclopedia of Archaeal and Bacterial Type Strains, Phase II (KMG-II): from individual species to whole genera.</title>
        <authorList>
            <person name="Goeker M."/>
        </authorList>
    </citation>
    <scope>NUCLEOTIDE SEQUENCE [LARGE SCALE GENOMIC DNA]</scope>
    <source>
        <strain evidence="3 4">DSM 44720</strain>
    </source>
</reference>
<dbReference type="PROSITE" id="PS50011">
    <property type="entry name" value="PROTEIN_KINASE_DOM"/>
    <property type="match status" value="1"/>
</dbReference>
<dbReference type="EMBL" id="PVTF01000013">
    <property type="protein sequence ID" value="PRY35652.1"/>
    <property type="molecule type" value="Genomic_DNA"/>
</dbReference>
<dbReference type="RefSeq" id="WP_106193187.1">
    <property type="nucleotide sequence ID" value="NZ_PVTF01000013.1"/>
</dbReference>
<accession>A0A2T0SQG3</accession>
<gene>
    <name evidence="3" type="ORF">CLV43_11379</name>
</gene>
<organism evidence="3 4">
    <name type="scientific">Umezawaea tangerina</name>
    <dbReference type="NCBI Taxonomy" id="84725"/>
    <lineage>
        <taxon>Bacteria</taxon>
        <taxon>Bacillati</taxon>
        <taxon>Actinomycetota</taxon>
        <taxon>Actinomycetes</taxon>
        <taxon>Pseudonocardiales</taxon>
        <taxon>Pseudonocardiaceae</taxon>
        <taxon>Umezawaea</taxon>
    </lineage>
</organism>
<dbReference type="SMART" id="SM00220">
    <property type="entry name" value="S_TKc"/>
    <property type="match status" value="1"/>
</dbReference>
<comment type="caution">
    <text evidence="3">The sequence shown here is derived from an EMBL/GenBank/DDBJ whole genome shotgun (WGS) entry which is preliminary data.</text>
</comment>
<dbReference type="SUPFAM" id="SSF56112">
    <property type="entry name" value="Protein kinase-like (PK-like)"/>
    <property type="match status" value="1"/>
</dbReference>
<evidence type="ECO:0000259" key="2">
    <source>
        <dbReference type="PROSITE" id="PS50011"/>
    </source>
</evidence>
<dbReference type="Gene3D" id="1.10.510.10">
    <property type="entry name" value="Transferase(Phosphotransferase) domain 1"/>
    <property type="match status" value="1"/>
</dbReference>